<feature type="transmembrane region" description="Helical" evidence="2">
    <location>
        <begin position="82"/>
        <end position="101"/>
    </location>
</feature>
<protein>
    <recommendedName>
        <fullName evidence="3">DUF4220 domain-containing protein</fullName>
    </recommendedName>
</protein>
<reference evidence="4 5" key="1">
    <citation type="submission" date="2012-08" db="EMBL/GenBank/DDBJ databases">
        <title>Oryza genome evolution.</title>
        <authorList>
            <person name="Wing R.A."/>
        </authorList>
    </citation>
    <scope>NUCLEOTIDE SEQUENCE</scope>
</reference>
<keyword evidence="5" id="KW-1185">Reference proteome</keyword>
<dbReference type="Pfam" id="PF13968">
    <property type="entry name" value="DUF4220"/>
    <property type="match status" value="1"/>
</dbReference>
<feature type="transmembrane region" description="Helical" evidence="2">
    <location>
        <begin position="312"/>
        <end position="332"/>
    </location>
</feature>
<feature type="domain" description="DUF4220" evidence="3">
    <location>
        <begin position="49"/>
        <end position="335"/>
    </location>
</feature>
<dbReference type="InterPro" id="IPR025315">
    <property type="entry name" value="DUF4220"/>
</dbReference>
<evidence type="ECO:0000313" key="4">
    <source>
        <dbReference type="EnsemblPlants" id="LPERR08G02900.1"/>
    </source>
</evidence>
<feature type="transmembrane region" description="Helical" evidence="2">
    <location>
        <begin position="46"/>
        <end position="67"/>
    </location>
</feature>
<evidence type="ECO:0000313" key="5">
    <source>
        <dbReference type="Proteomes" id="UP000032180"/>
    </source>
</evidence>
<keyword evidence="2" id="KW-1133">Transmembrane helix</keyword>
<feature type="region of interest" description="Disordered" evidence="1">
    <location>
        <begin position="599"/>
        <end position="663"/>
    </location>
</feature>
<dbReference type="eggNOG" id="ENOG502RRR5">
    <property type="taxonomic scope" value="Eukaryota"/>
</dbReference>
<feature type="compositionally biased region" description="Low complexity" evidence="1">
    <location>
        <begin position="647"/>
        <end position="663"/>
    </location>
</feature>
<dbReference type="HOGENOM" id="CLU_009180_4_0_1"/>
<feature type="transmembrane region" description="Helical" evidence="2">
    <location>
        <begin position="113"/>
        <end position="131"/>
    </location>
</feature>
<feature type="transmembrane region" description="Helical" evidence="2">
    <location>
        <begin position="13"/>
        <end position="34"/>
    </location>
</feature>
<evidence type="ECO:0000259" key="3">
    <source>
        <dbReference type="Pfam" id="PF13968"/>
    </source>
</evidence>
<dbReference type="Pfam" id="PF04578">
    <property type="entry name" value="DUF594"/>
    <property type="match status" value="1"/>
</dbReference>
<keyword evidence="2" id="KW-0472">Membrane</keyword>
<feature type="transmembrane region" description="Helical" evidence="2">
    <location>
        <begin position="137"/>
        <end position="156"/>
    </location>
</feature>
<feature type="transmembrane region" description="Helical" evidence="2">
    <location>
        <begin position="280"/>
        <end position="300"/>
    </location>
</feature>
<dbReference type="Proteomes" id="UP000032180">
    <property type="component" value="Chromosome 8"/>
</dbReference>
<keyword evidence="2" id="KW-0812">Transmembrane</keyword>
<reference evidence="5" key="2">
    <citation type="submission" date="2013-12" db="EMBL/GenBank/DDBJ databases">
        <authorList>
            <person name="Yu Y."/>
            <person name="Lee S."/>
            <person name="de Baynast K."/>
            <person name="Wissotski M."/>
            <person name="Liu L."/>
            <person name="Talag J."/>
            <person name="Goicoechea J."/>
            <person name="Angelova A."/>
            <person name="Jetty R."/>
            <person name="Kudrna D."/>
            <person name="Golser W."/>
            <person name="Rivera L."/>
            <person name="Zhang J."/>
            <person name="Wing R."/>
        </authorList>
    </citation>
    <scope>NUCLEOTIDE SEQUENCE</scope>
</reference>
<name>A0A0D9X4C5_9ORYZ</name>
<reference evidence="4" key="3">
    <citation type="submission" date="2015-04" db="UniProtKB">
        <authorList>
            <consortium name="EnsemblPlants"/>
        </authorList>
    </citation>
    <scope>IDENTIFICATION</scope>
</reference>
<dbReference type="InterPro" id="IPR007658">
    <property type="entry name" value="DUF594"/>
</dbReference>
<dbReference type="STRING" id="77586.A0A0D9X4C5"/>
<dbReference type="PANTHER" id="PTHR31325">
    <property type="entry name" value="OS01G0798800 PROTEIN-RELATED"/>
    <property type="match status" value="1"/>
</dbReference>
<dbReference type="Gramene" id="LPERR08G02900.1">
    <property type="protein sequence ID" value="LPERR08G02900.1"/>
    <property type="gene ID" value="LPERR08G02900"/>
</dbReference>
<dbReference type="AlphaFoldDB" id="A0A0D9X4C5"/>
<organism evidence="4 5">
    <name type="scientific">Leersia perrieri</name>
    <dbReference type="NCBI Taxonomy" id="77586"/>
    <lineage>
        <taxon>Eukaryota</taxon>
        <taxon>Viridiplantae</taxon>
        <taxon>Streptophyta</taxon>
        <taxon>Embryophyta</taxon>
        <taxon>Tracheophyta</taxon>
        <taxon>Spermatophyta</taxon>
        <taxon>Magnoliopsida</taxon>
        <taxon>Liliopsida</taxon>
        <taxon>Poales</taxon>
        <taxon>Poaceae</taxon>
        <taxon>BOP clade</taxon>
        <taxon>Oryzoideae</taxon>
        <taxon>Oryzeae</taxon>
        <taxon>Oryzinae</taxon>
        <taxon>Leersia</taxon>
    </lineage>
</organism>
<accession>A0A0D9X4C5</accession>
<feature type="compositionally biased region" description="Polar residues" evidence="1">
    <location>
        <begin position="635"/>
        <end position="644"/>
    </location>
</feature>
<sequence length="663" mass="75412">MDFSSALDWWEEWQLRVLVLGSLGVQFFLAIFGGRRKSRIPSWHRFCIWLFYLASDALAIYALAALFNRRKKVKYGNNHLEVLWAPVMLMHLGGQIFITAYNIEDNELCRRHILTALSQVIVALYVFFKSRPSSADGTLLAAAILLFIIGILKCLAKPISLKTASFNNLVSPSDHAQRTESTSRERKLESFIENARALIAVQRTTSYRVAFQKIFQEDNKLLTKKQKLSVPTKLFVDFACALSDRLADLEFFCALNVDQAYERRESGDTEHTTNALRCCFSTWILTIVLGTIAIILLHISHKHAYSHYDVNVTFVLVYGTLLLDIISVFIIFNYDAKLADDVAQQSLIGFFAHNKRHAWLISIAECLQCKGLLDQYWCMNPCDMSNSITGVVFKHVKDGWTKYIHDAESYWRFNDNMGHQTLERAECGKLLGWSLEKPLHEIVLLWHVATDYCFHMSGRGPHKAEVSSSREIGRAISNYMMHLLFANPEMLMAGSRRNLFTTAYEELEDILKHEHTWQLAQDLMKLNDEDKMWGVIRQMLCFSAGRCRGYLHAKSLGSGVEFLTFGWKHYQRGSRGRNIFAFPKRNPRTKKMVMLGLKPLNQEEEGVDAQSETSQGTESHKEKQNHAAASPPQGKGSSVPQGRTQESEGGSSSSSSFSLPYSP</sequence>
<evidence type="ECO:0000256" key="2">
    <source>
        <dbReference type="SAM" id="Phobius"/>
    </source>
</evidence>
<evidence type="ECO:0000256" key="1">
    <source>
        <dbReference type="SAM" id="MobiDB-lite"/>
    </source>
</evidence>
<dbReference type="EnsemblPlants" id="LPERR08G02900.1">
    <property type="protein sequence ID" value="LPERR08G02900.1"/>
    <property type="gene ID" value="LPERR08G02900"/>
</dbReference>
<proteinExistence type="predicted"/>